<dbReference type="RefSeq" id="WP_033256759.1">
    <property type="nucleotide sequence ID" value="NZ_BSRX01000056.1"/>
</dbReference>
<organism evidence="1 2">
    <name type="scientific">Kitasatospora phosalacinea</name>
    <dbReference type="NCBI Taxonomy" id="2065"/>
    <lineage>
        <taxon>Bacteria</taxon>
        <taxon>Bacillati</taxon>
        <taxon>Actinomycetota</taxon>
        <taxon>Actinomycetes</taxon>
        <taxon>Kitasatosporales</taxon>
        <taxon>Streptomycetaceae</taxon>
        <taxon>Kitasatospora</taxon>
    </lineage>
</organism>
<dbReference type="OrthoDB" id="9798761at2"/>
<evidence type="ECO:0000313" key="1">
    <source>
        <dbReference type="EMBL" id="GLW58651.1"/>
    </source>
</evidence>
<dbReference type="InterPro" id="IPR011856">
    <property type="entry name" value="tRNA_endonuc-like_dom_sf"/>
</dbReference>
<dbReference type="Proteomes" id="UP001165143">
    <property type="component" value="Unassembled WGS sequence"/>
</dbReference>
<dbReference type="EMBL" id="BSRX01000056">
    <property type="protein sequence ID" value="GLW58651.1"/>
    <property type="molecule type" value="Genomic_DNA"/>
</dbReference>
<name>A0A9W6PPQ5_9ACTN</name>
<comment type="caution">
    <text evidence="1">The sequence shown here is derived from an EMBL/GenBank/DDBJ whole genome shotgun (WGS) entry which is preliminary data.</text>
</comment>
<proteinExistence type="predicted"/>
<evidence type="ECO:0000313" key="2">
    <source>
        <dbReference type="Proteomes" id="UP001165143"/>
    </source>
</evidence>
<dbReference type="GO" id="GO:0003676">
    <property type="term" value="F:nucleic acid binding"/>
    <property type="evidence" value="ECO:0007669"/>
    <property type="project" value="InterPro"/>
</dbReference>
<protein>
    <recommendedName>
        <fullName evidence="3">DUF5655 domain-containing protein</fullName>
    </recommendedName>
</protein>
<accession>A0A9W6PPQ5</accession>
<reference evidence="1" key="1">
    <citation type="submission" date="2023-02" db="EMBL/GenBank/DDBJ databases">
        <title>Kitasatospora phosalacinea NBRC 14362.</title>
        <authorList>
            <person name="Ichikawa N."/>
            <person name="Sato H."/>
            <person name="Tonouchi N."/>
        </authorList>
    </citation>
    <scope>NUCLEOTIDE SEQUENCE</scope>
    <source>
        <strain evidence="1">NBRC 14362</strain>
    </source>
</reference>
<dbReference type="AlphaFoldDB" id="A0A9W6PPQ5"/>
<dbReference type="Gene3D" id="3.40.1350.10">
    <property type="match status" value="1"/>
</dbReference>
<sequence>MSDLKVFRLGADGRDVELRGSTVALEVELQRRVEAGMERMLGIRFLASEYPTGPWHRGRVDSLGLDENGVPVVVEFKKGSDSGVVLQALSYLTWLKSSRLEFEALVREKLGEAAVASIDWRSPRAVCVAAGYSWHDRVTVGDFGRQWPIELVRYRVFDGGLLSLQLVEPVVAPTGSPAGHKRSAPAAAEAVEAAVVPASVEVPECLRALYGELDEVLTASGEVEVVPLKHYVAYRRLRNVASVVFRPSASHRALLVYLPLDPDTVVLEEGFTRDMRRIGHLGTGDLEVRIASPADLAKAAVLIERAVQET</sequence>
<evidence type="ECO:0008006" key="3">
    <source>
        <dbReference type="Google" id="ProtNLM"/>
    </source>
</evidence>
<gene>
    <name evidence="1" type="ORF">Kpho01_66620</name>
</gene>